<dbReference type="AlphaFoldDB" id="D8LUY6"/>
<feature type="domain" description="TACO1/YebC-like N-terminal" evidence="8">
    <location>
        <begin position="22"/>
        <end position="78"/>
    </location>
</feature>
<evidence type="ECO:0000256" key="1">
    <source>
        <dbReference type="ARBA" id="ARBA00008724"/>
    </source>
</evidence>
<evidence type="ECO:0000259" key="7">
    <source>
        <dbReference type="Pfam" id="PF01709"/>
    </source>
</evidence>
<evidence type="ECO:0000256" key="4">
    <source>
        <dbReference type="ARBA" id="ARBA00023125"/>
    </source>
</evidence>
<evidence type="ECO:0000259" key="8">
    <source>
        <dbReference type="Pfam" id="PF20772"/>
    </source>
</evidence>
<dbReference type="InterPro" id="IPR049083">
    <property type="entry name" value="TACO1_YebC_N"/>
</dbReference>
<dbReference type="Gene3D" id="3.30.70.980">
    <property type="match status" value="1"/>
</dbReference>
<reference evidence="9" key="1">
    <citation type="submission" date="2010-02" db="EMBL/GenBank/DDBJ databases">
        <title>Sequencing and annotation of the Blastocystis hominis genome.</title>
        <authorList>
            <person name="Wincker P."/>
        </authorList>
    </citation>
    <scope>NUCLEOTIDE SEQUENCE</scope>
    <source>
        <strain evidence="9">Singapore isolate B</strain>
    </source>
</reference>
<dbReference type="PANTHER" id="PTHR12532:SF0">
    <property type="entry name" value="TRANSLATIONAL ACTIVATOR OF CYTOCHROME C OXIDASE 1"/>
    <property type="match status" value="1"/>
</dbReference>
<dbReference type="InParanoid" id="D8LUY6"/>
<keyword evidence="3" id="KW-0805">Transcription regulation</keyword>
<proteinExistence type="inferred from homology"/>
<dbReference type="GO" id="GO:0003677">
    <property type="term" value="F:DNA binding"/>
    <property type="evidence" value="ECO:0007669"/>
    <property type="project" value="UniProtKB-KW"/>
</dbReference>
<keyword evidence="5" id="KW-0804">Transcription</keyword>
<evidence type="ECO:0000313" key="10">
    <source>
        <dbReference type="Proteomes" id="UP000008312"/>
    </source>
</evidence>
<dbReference type="InterPro" id="IPR029072">
    <property type="entry name" value="YebC-like"/>
</dbReference>
<dbReference type="FunFam" id="1.10.10.200:FF:000004">
    <property type="entry name" value="Probable transcriptional regulatory protein BSBG_02618"/>
    <property type="match status" value="1"/>
</dbReference>
<evidence type="ECO:0000256" key="3">
    <source>
        <dbReference type="ARBA" id="ARBA00023015"/>
    </source>
</evidence>
<dbReference type="InterPro" id="IPR048300">
    <property type="entry name" value="TACO1_YebC-like_2nd/3rd_dom"/>
</dbReference>
<dbReference type="Pfam" id="PF01709">
    <property type="entry name" value="Transcrip_reg"/>
    <property type="match status" value="1"/>
</dbReference>
<dbReference type="GeneID" id="24917398"/>
<name>D8LUY6_BLAHO</name>
<feature type="domain" description="TACO1/YebC-like second and third" evidence="7">
    <location>
        <begin position="90"/>
        <end position="209"/>
    </location>
</feature>
<dbReference type="InterPro" id="IPR026564">
    <property type="entry name" value="Transcrip_reg_TACO1-like_dom3"/>
</dbReference>
<sequence>MVKLALCVFLTNSEFLLAISQADKDIKRSNLYAKLSKSISCAVQQGGPDPTKNLKLEAAISAAKAASMPKENIERAINGKSVDASKLQFITYEGFGPGSCAIIVECLTDNKKRTVSEIRHIFTKGMGRLGTIGSASFLFKYMGTLTFPKDDNQDHIFDLALEAGADDVVENEDENTVVVQCAPTQLHAMKEAFAKEKLEGKMGLAYLPTVRFRAFGAYL</sequence>
<feature type="chain" id="PRO_5003117577" evidence="6">
    <location>
        <begin position="19"/>
        <end position="219"/>
    </location>
</feature>
<keyword evidence="2" id="KW-0963">Cytoplasm</keyword>
<gene>
    <name evidence="9" type="ORF">GSBLH_T00000076001</name>
</gene>
<accession>D8LUY6</accession>
<feature type="signal peptide" evidence="6">
    <location>
        <begin position="1"/>
        <end position="18"/>
    </location>
</feature>
<organism evidence="9">
    <name type="scientific">Blastocystis hominis</name>
    <dbReference type="NCBI Taxonomy" id="12968"/>
    <lineage>
        <taxon>Eukaryota</taxon>
        <taxon>Sar</taxon>
        <taxon>Stramenopiles</taxon>
        <taxon>Bigyra</taxon>
        <taxon>Opalozoa</taxon>
        <taxon>Opalinata</taxon>
        <taxon>Blastocystidae</taxon>
        <taxon>Blastocystis</taxon>
    </lineage>
</organism>
<comment type="similarity">
    <text evidence="1">Belongs to the TACO1 family.</text>
</comment>
<dbReference type="RefSeq" id="XP_012893673.1">
    <property type="nucleotide sequence ID" value="XM_013038219.1"/>
</dbReference>
<dbReference type="Gene3D" id="1.10.10.200">
    <property type="match status" value="1"/>
</dbReference>
<dbReference type="Proteomes" id="UP000008312">
    <property type="component" value="Unassembled WGS sequence"/>
</dbReference>
<dbReference type="SUPFAM" id="SSF75625">
    <property type="entry name" value="YebC-like"/>
    <property type="match status" value="1"/>
</dbReference>
<protein>
    <submittedName>
        <fullName evidence="9">Uncharacterized protein</fullName>
    </submittedName>
</protein>
<evidence type="ECO:0000313" key="9">
    <source>
        <dbReference type="EMBL" id="CBK19625.2"/>
    </source>
</evidence>
<dbReference type="InterPro" id="IPR002876">
    <property type="entry name" value="Transcrip_reg_TACO1-like"/>
</dbReference>
<evidence type="ECO:0000256" key="2">
    <source>
        <dbReference type="ARBA" id="ARBA00022490"/>
    </source>
</evidence>
<dbReference type="InterPro" id="IPR017856">
    <property type="entry name" value="Integrase-like_N"/>
</dbReference>
<dbReference type="PANTHER" id="PTHR12532">
    <property type="entry name" value="TRANSLATIONAL ACTIVATOR OF CYTOCHROME C OXIDASE 1"/>
    <property type="match status" value="1"/>
</dbReference>
<keyword evidence="4" id="KW-0238">DNA-binding</keyword>
<dbReference type="Pfam" id="PF20772">
    <property type="entry name" value="TACO1_YebC_N"/>
    <property type="match status" value="1"/>
</dbReference>
<dbReference type="EMBL" id="FN668638">
    <property type="protein sequence ID" value="CBK19625.2"/>
    <property type="molecule type" value="Genomic_DNA"/>
</dbReference>
<dbReference type="OrthoDB" id="2017544at2759"/>
<evidence type="ECO:0000256" key="5">
    <source>
        <dbReference type="ARBA" id="ARBA00023163"/>
    </source>
</evidence>
<evidence type="ECO:0000256" key="6">
    <source>
        <dbReference type="SAM" id="SignalP"/>
    </source>
</evidence>
<keyword evidence="6" id="KW-0732">Signal</keyword>
<dbReference type="GO" id="GO:0005737">
    <property type="term" value="C:cytoplasm"/>
    <property type="evidence" value="ECO:0007669"/>
    <property type="project" value="UniProtKB-ARBA"/>
</dbReference>
<keyword evidence="10" id="KW-1185">Reference proteome</keyword>